<dbReference type="AlphaFoldDB" id="A0A3R9ZBV7"/>
<dbReference type="EMBL" id="RXFM01000006">
    <property type="protein sequence ID" value="RST71559.1"/>
    <property type="molecule type" value="Genomic_DNA"/>
</dbReference>
<gene>
    <name evidence="1" type="ORF">EIC27_00775</name>
</gene>
<keyword evidence="2" id="KW-1185">Reference proteome</keyword>
<evidence type="ECO:0000313" key="1">
    <source>
        <dbReference type="EMBL" id="RST71559.1"/>
    </source>
</evidence>
<dbReference type="Proteomes" id="UP000279470">
    <property type="component" value="Unassembled WGS sequence"/>
</dbReference>
<organism evidence="1 2">
    <name type="scientific">Candidatus Aquarickettsia rohweri</name>
    <dbReference type="NCBI Taxonomy" id="2602574"/>
    <lineage>
        <taxon>Bacteria</taxon>
        <taxon>Pseudomonadati</taxon>
        <taxon>Pseudomonadota</taxon>
        <taxon>Alphaproteobacteria</taxon>
        <taxon>Rickettsiales</taxon>
        <taxon>Candidatus Midichloriaceae</taxon>
        <taxon>Candidatus Aquarickettsia</taxon>
    </lineage>
</organism>
<name>A0A3R9ZBV7_9RICK</name>
<comment type="caution">
    <text evidence="1">The sequence shown here is derived from an EMBL/GenBank/DDBJ whole genome shotgun (WGS) entry which is preliminary data.</text>
</comment>
<accession>A0A3R9ZBV7</accession>
<sequence>MKVNSELDNSQLYNFFQIRFEPTNEKNIFNLLLKFNNNILMEKVAIQLYNVENKKIIDNFVYSNLHNNYYKFKINSLETKRLILRVNLNSSFNKRHFLAYRVILHKNKYEITQIN</sequence>
<proteinExistence type="predicted"/>
<evidence type="ECO:0000313" key="2">
    <source>
        <dbReference type="Proteomes" id="UP000279470"/>
    </source>
</evidence>
<reference evidence="2" key="1">
    <citation type="submission" date="2018-11" db="EMBL/GenBank/DDBJ databases">
        <title>Phylogenetic, genomic, and biogeographic characterization of a novel and ubiquitous marine invertebrate-associated Rickettsiales parasite, Candidatus Marinoinvertebrata rohwerii, gen. nov., sp. nov.</title>
        <authorList>
            <person name="Klinges J.G."/>
            <person name="Rosales S.M."/>
            <person name="Mcminds R."/>
            <person name="Shaver E.C."/>
            <person name="Shantz A."/>
            <person name="Peters E.C."/>
            <person name="Burkepile D.E."/>
            <person name="Silliman B.R."/>
            <person name="Vega Thurber R.L."/>
        </authorList>
    </citation>
    <scope>NUCLEOTIDE SEQUENCE [LARGE SCALE GENOMIC DNA]</scope>
    <source>
        <strain evidence="2">a_cerv_44</strain>
    </source>
</reference>
<protein>
    <submittedName>
        <fullName evidence="1">Uncharacterized protein</fullName>
    </submittedName>
</protein>
<dbReference type="RefSeq" id="WP_126044260.1">
    <property type="nucleotide sequence ID" value="NZ_RXFM01000006.1"/>
</dbReference>